<dbReference type="OrthoDB" id="47007at2759"/>
<gene>
    <name evidence="7" type="ORF">M430DRAFT_146214</name>
</gene>
<dbReference type="EMBL" id="KZ679016">
    <property type="protein sequence ID" value="PSS10892.1"/>
    <property type="molecule type" value="Genomic_DNA"/>
</dbReference>
<evidence type="ECO:0000313" key="8">
    <source>
        <dbReference type="Proteomes" id="UP000241818"/>
    </source>
</evidence>
<evidence type="ECO:0000256" key="3">
    <source>
        <dbReference type="ARBA" id="ARBA00022857"/>
    </source>
</evidence>
<dbReference type="PRINTS" id="PR00081">
    <property type="entry name" value="GDHRDH"/>
</dbReference>
<dbReference type="GeneID" id="36571077"/>
<dbReference type="CDD" id="cd05233">
    <property type="entry name" value="SDR_c"/>
    <property type="match status" value="1"/>
</dbReference>
<proteinExistence type="inferred from homology"/>
<dbReference type="SMART" id="SM00822">
    <property type="entry name" value="PKS_KR"/>
    <property type="match status" value="1"/>
</dbReference>
<dbReference type="EC" id="1.1.1.100" evidence="2"/>
<comment type="similarity">
    <text evidence="1">Belongs to the short-chain dehydrogenases/reductases (SDR) family.</text>
</comment>
<dbReference type="InterPro" id="IPR050259">
    <property type="entry name" value="SDR"/>
</dbReference>
<dbReference type="InParanoid" id="A0A2T3ATW7"/>
<evidence type="ECO:0000259" key="6">
    <source>
        <dbReference type="SMART" id="SM00822"/>
    </source>
</evidence>
<evidence type="ECO:0000256" key="1">
    <source>
        <dbReference type="ARBA" id="ARBA00006484"/>
    </source>
</evidence>
<comment type="catalytic activity">
    <reaction evidence="5">
        <text>a (3R)-hydroxyacyl-[ACP] + NADP(+) = a 3-oxoacyl-[ACP] + NADPH + H(+)</text>
        <dbReference type="Rhea" id="RHEA:17397"/>
        <dbReference type="Rhea" id="RHEA-COMP:9916"/>
        <dbReference type="Rhea" id="RHEA-COMP:9945"/>
        <dbReference type="ChEBI" id="CHEBI:15378"/>
        <dbReference type="ChEBI" id="CHEBI:57783"/>
        <dbReference type="ChEBI" id="CHEBI:58349"/>
        <dbReference type="ChEBI" id="CHEBI:78776"/>
        <dbReference type="ChEBI" id="CHEBI:78827"/>
        <dbReference type="EC" id="1.1.1.100"/>
    </reaction>
</comment>
<evidence type="ECO:0000256" key="4">
    <source>
        <dbReference type="ARBA" id="ARBA00023002"/>
    </source>
</evidence>
<dbReference type="InterPro" id="IPR002347">
    <property type="entry name" value="SDR_fam"/>
</dbReference>
<dbReference type="Proteomes" id="UP000241818">
    <property type="component" value="Unassembled WGS sequence"/>
</dbReference>
<evidence type="ECO:0000256" key="2">
    <source>
        <dbReference type="ARBA" id="ARBA00012948"/>
    </source>
</evidence>
<dbReference type="Pfam" id="PF13561">
    <property type="entry name" value="adh_short_C2"/>
    <property type="match status" value="1"/>
</dbReference>
<feature type="domain" description="Ketoreductase" evidence="6">
    <location>
        <begin position="10"/>
        <end position="198"/>
    </location>
</feature>
<evidence type="ECO:0000313" key="7">
    <source>
        <dbReference type="EMBL" id="PSS10892.1"/>
    </source>
</evidence>
<dbReference type="PANTHER" id="PTHR42879:SF2">
    <property type="entry name" value="3-OXOACYL-[ACYL-CARRIER-PROTEIN] REDUCTASE FABG"/>
    <property type="match status" value="1"/>
</dbReference>
<name>A0A2T3ATW7_AMORE</name>
<dbReference type="FunFam" id="3.40.50.720:FF:000374">
    <property type="entry name" value="3-oxoacyl-(Acyl-carrier-protein) reductase"/>
    <property type="match status" value="1"/>
</dbReference>
<dbReference type="AlphaFoldDB" id="A0A2T3ATW7"/>
<dbReference type="InterPro" id="IPR057326">
    <property type="entry name" value="KR_dom"/>
</dbReference>
<accession>A0A2T3ATW7</accession>
<keyword evidence="3" id="KW-0521">NADP</keyword>
<organism evidence="7 8">
    <name type="scientific">Amorphotheca resinae ATCC 22711</name>
    <dbReference type="NCBI Taxonomy" id="857342"/>
    <lineage>
        <taxon>Eukaryota</taxon>
        <taxon>Fungi</taxon>
        <taxon>Dikarya</taxon>
        <taxon>Ascomycota</taxon>
        <taxon>Pezizomycotina</taxon>
        <taxon>Leotiomycetes</taxon>
        <taxon>Helotiales</taxon>
        <taxon>Amorphothecaceae</taxon>
        <taxon>Amorphotheca</taxon>
    </lineage>
</organism>
<dbReference type="SUPFAM" id="SSF51735">
    <property type="entry name" value="NAD(P)-binding Rossmann-fold domains"/>
    <property type="match status" value="1"/>
</dbReference>
<dbReference type="GO" id="GO:0032787">
    <property type="term" value="P:monocarboxylic acid metabolic process"/>
    <property type="evidence" value="ECO:0007669"/>
    <property type="project" value="UniProtKB-ARBA"/>
</dbReference>
<dbReference type="RefSeq" id="XP_024718071.1">
    <property type="nucleotide sequence ID" value="XM_024862996.1"/>
</dbReference>
<dbReference type="Gene3D" id="3.40.50.720">
    <property type="entry name" value="NAD(P)-binding Rossmann-like Domain"/>
    <property type="match status" value="1"/>
</dbReference>
<dbReference type="InterPro" id="IPR036291">
    <property type="entry name" value="NAD(P)-bd_dom_sf"/>
</dbReference>
<keyword evidence="4" id="KW-0560">Oxidoreductase</keyword>
<dbReference type="PROSITE" id="PS00061">
    <property type="entry name" value="ADH_SHORT"/>
    <property type="match status" value="1"/>
</dbReference>
<protein>
    <recommendedName>
        <fullName evidence="2">3-oxoacyl-[acyl-carrier-protein] reductase</fullName>
        <ecNumber evidence="2">1.1.1.100</ecNumber>
    </recommendedName>
</protein>
<dbReference type="STRING" id="857342.A0A2T3ATW7"/>
<keyword evidence="8" id="KW-1185">Reference proteome</keyword>
<reference evidence="7 8" key="1">
    <citation type="journal article" date="2018" name="New Phytol.">
        <title>Comparative genomics and transcriptomics depict ericoid mycorrhizal fungi as versatile saprotrophs and plant mutualists.</title>
        <authorList>
            <person name="Martino E."/>
            <person name="Morin E."/>
            <person name="Grelet G.A."/>
            <person name="Kuo A."/>
            <person name="Kohler A."/>
            <person name="Daghino S."/>
            <person name="Barry K.W."/>
            <person name="Cichocki N."/>
            <person name="Clum A."/>
            <person name="Dockter R.B."/>
            <person name="Hainaut M."/>
            <person name="Kuo R.C."/>
            <person name="LaButti K."/>
            <person name="Lindahl B.D."/>
            <person name="Lindquist E.A."/>
            <person name="Lipzen A."/>
            <person name="Khouja H.R."/>
            <person name="Magnuson J."/>
            <person name="Murat C."/>
            <person name="Ohm R.A."/>
            <person name="Singer S.W."/>
            <person name="Spatafora J.W."/>
            <person name="Wang M."/>
            <person name="Veneault-Fourrey C."/>
            <person name="Henrissat B."/>
            <person name="Grigoriev I.V."/>
            <person name="Martin F.M."/>
            <person name="Perotto S."/>
        </authorList>
    </citation>
    <scope>NUCLEOTIDE SEQUENCE [LARGE SCALE GENOMIC DNA]</scope>
    <source>
        <strain evidence="7 8">ATCC 22711</strain>
    </source>
</reference>
<evidence type="ECO:0000256" key="5">
    <source>
        <dbReference type="ARBA" id="ARBA00048508"/>
    </source>
</evidence>
<sequence>MSSPLTLKGKTALVTGGSRGIGAGIAFELGSRGADVIIVHSSPRSADKAQEVVKKITSLPHQPKAVAVCGDLKTTTAPAAIVAAAREWLKSQGKEDKINILVNNAGVELVRPLGQITPEDFAGVYDVNVRAPLLMTQAVMPYLPAASRVINISSVGSRAAFSGMSVYCSSKAAVEGLTRCFATELGHNGTTVNAVLPGPVQSDMLENIPQAVIDIQKNNTPLQHRLGTVEEIAAIVAWLAGEDSRWVTGQSISSSGGWAMY</sequence>
<dbReference type="GO" id="GO:0004316">
    <property type="term" value="F:3-oxoacyl-[acyl-carrier-protein] reductase (NADPH) activity"/>
    <property type="evidence" value="ECO:0007669"/>
    <property type="project" value="UniProtKB-EC"/>
</dbReference>
<dbReference type="PRINTS" id="PR00080">
    <property type="entry name" value="SDRFAMILY"/>
</dbReference>
<dbReference type="InterPro" id="IPR020904">
    <property type="entry name" value="Sc_DH/Rdtase_CS"/>
</dbReference>
<dbReference type="PANTHER" id="PTHR42879">
    <property type="entry name" value="3-OXOACYL-(ACYL-CARRIER-PROTEIN) REDUCTASE"/>
    <property type="match status" value="1"/>
</dbReference>